<dbReference type="GO" id="GO:0050660">
    <property type="term" value="F:flavin adenine dinucleotide binding"/>
    <property type="evidence" value="ECO:0007669"/>
    <property type="project" value="InterPro"/>
</dbReference>
<dbReference type="SUPFAM" id="SSF51905">
    <property type="entry name" value="FAD/NAD(P)-binding domain"/>
    <property type="match status" value="1"/>
</dbReference>
<dbReference type="InterPro" id="IPR007867">
    <property type="entry name" value="GMC_OxRtase_C"/>
</dbReference>
<evidence type="ECO:0000256" key="3">
    <source>
        <dbReference type="PIRSR" id="PIRSR000137-1"/>
    </source>
</evidence>
<feature type="binding site" evidence="4">
    <location>
        <begin position="402"/>
        <end position="403"/>
    </location>
    <ligand>
        <name>FAD</name>
        <dbReference type="ChEBI" id="CHEBI:57692"/>
    </ligand>
</feature>
<protein>
    <submittedName>
        <fullName evidence="6">GMC oxidoreductase-domain-containing protein</fullName>
    </submittedName>
</protein>
<feature type="active site" description="Proton donor" evidence="3">
    <location>
        <position position="355"/>
    </location>
</feature>
<dbReference type="Proteomes" id="UP001218218">
    <property type="component" value="Unassembled WGS sequence"/>
</dbReference>
<dbReference type="InterPro" id="IPR012132">
    <property type="entry name" value="GMC_OxRdtase"/>
</dbReference>
<dbReference type="SUPFAM" id="SSF54373">
    <property type="entry name" value="FAD-linked reductases, C-terminal domain"/>
    <property type="match status" value="1"/>
</dbReference>
<dbReference type="InterPro" id="IPR036188">
    <property type="entry name" value="FAD/NAD-bd_sf"/>
</dbReference>
<sequence length="420" mass="46893">MTRYAAIGAFQAWYSGNAGCVLARRLSESGKYTVFLIKKGDVMDSDLGLGGTTCINGGQYTLGVPAEYNAWSEEGRPGWSYDDLKLTSLNRRPGSVPPQISGTELAYRLGQDAIYYRRRWLPPVFLPFVFAPNFVTFAANLHICTRAIASKLAFLRQTDGRLLADSVEVQSIDRRALLVIKARREIVLTCGAFGTPKVLLLRFRARFDFYSTLFRHLRYSQAASDQKSISKTWEYKPSDTPLELARAWFNAELHGPEIDRWKGLFGQNIALMKAESRGRVLLRSRDPTENPLCDMGYLTHPKDWAALRAVLRVSVYLGRQMSANGYPLDEAIVPSALDDDTFNAYMKERVETMYHYTSSCRMASEVDPLPGVLDPELRVHGSVSDPQIAGVSILPSAPAVHPQALVYAVAEKCADMMLND</sequence>
<keyword evidence="4" id="KW-0285">Flavoprotein</keyword>
<comment type="similarity">
    <text evidence="2">Belongs to the GMC oxidoreductase family.</text>
</comment>
<evidence type="ECO:0000256" key="2">
    <source>
        <dbReference type="ARBA" id="ARBA00010790"/>
    </source>
</evidence>
<evidence type="ECO:0000313" key="6">
    <source>
        <dbReference type="EMBL" id="KAJ7354390.1"/>
    </source>
</evidence>
<evidence type="ECO:0000256" key="4">
    <source>
        <dbReference type="PIRSR" id="PIRSR000137-2"/>
    </source>
</evidence>
<accession>A0AAD7EYD1</accession>
<keyword evidence="7" id="KW-1185">Reference proteome</keyword>
<dbReference type="PANTHER" id="PTHR11552">
    <property type="entry name" value="GLUCOSE-METHANOL-CHOLINE GMC OXIDOREDUCTASE"/>
    <property type="match status" value="1"/>
</dbReference>
<name>A0AAD7EYD1_9AGAR</name>
<dbReference type="EMBL" id="JARIHO010000010">
    <property type="protein sequence ID" value="KAJ7354390.1"/>
    <property type="molecule type" value="Genomic_DNA"/>
</dbReference>
<dbReference type="AlphaFoldDB" id="A0AAD7EYD1"/>
<dbReference type="Pfam" id="PF05199">
    <property type="entry name" value="GMC_oxred_C"/>
    <property type="match status" value="1"/>
</dbReference>
<feature type="active site" description="Proton acceptor" evidence="3">
    <location>
        <position position="401"/>
    </location>
</feature>
<reference evidence="6" key="1">
    <citation type="submission" date="2023-03" db="EMBL/GenBank/DDBJ databases">
        <title>Massive genome expansion in bonnet fungi (Mycena s.s.) driven by repeated elements and novel gene families across ecological guilds.</title>
        <authorList>
            <consortium name="Lawrence Berkeley National Laboratory"/>
            <person name="Harder C.B."/>
            <person name="Miyauchi S."/>
            <person name="Viragh M."/>
            <person name="Kuo A."/>
            <person name="Thoen E."/>
            <person name="Andreopoulos B."/>
            <person name="Lu D."/>
            <person name="Skrede I."/>
            <person name="Drula E."/>
            <person name="Henrissat B."/>
            <person name="Morin E."/>
            <person name="Kohler A."/>
            <person name="Barry K."/>
            <person name="LaButti K."/>
            <person name="Morin E."/>
            <person name="Salamov A."/>
            <person name="Lipzen A."/>
            <person name="Mereny Z."/>
            <person name="Hegedus B."/>
            <person name="Baldrian P."/>
            <person name="Stursova M."/>
            <person name="Weitz H."/>
            <person name="Taylor A."/>
            <person name="Grigoriev I.V."/>
            <person name="Nagy L.G."/>
            <person name="Martin F."/>
            <person name="Kauserud H."/>
        </authorList>
    </citation>
    <scope>NUCLEOTIDE SEQUENCE</scope>
    <source>
        <strain evidence="6">CBHHK002</strain>
    </source>
</reference>
<comment type="cofactor">
    <cofactor evidence="1 4">
        <name>FAD</name>
        <dbReference type="ChEBI" id="CHEBI:57692"/>
    </cofactor>
</comment>
<gene>
    <name evidence="6" type="ORF">DFH08DRAFT_984877</name>
</gene>
<dbReference type="GO" id="GO:0016614">
    <property type="term" value="F:oxidoreductase activity, acting on CH-OH group of donors"/>
    <property type="evidence" value="ECO:0007669"/>
    <property type="project" value="InterPro"/>
</dbReference>
<dbReference type="Gene3D" id="3.30.560.10">
    <property type="entry name" value="Glucose Oxidase, domain 3"/>
    <property type="match status" value="1"/>
</dbReference>
<dbReference type="Gene3D" id="3.50.50.60">
    <property type="entry name" value="FAD/NAD(P)-binding domain"/>
    <property type="match status" value="3"/>
</dbReference>
<dbReference type="PIRSF" id="PIRSF000137">
    <property type="entry name" value="Alcohol_oxidase"/>
    <property type="match status" value="1"/>
</dbReference>
<proteinExistence type="inferred from homology"/>
<evidence type="ECO:0000259" key="5">
    <source>
        <dbReference type="Pfam" id="PF05199"/>
    </source>
</evidence>
<evidence type="ECO:0000256" key="1">
    <source>
        <dbReference type="ARBA" id="ARBA00001974"/>
    </source>
</evidence>
<comment type="caution">
    <text evidence="6">The sequence shown here is derived from an EMBL/GenBank/DDBJ whole genome shotgun (WGS) entry which is preliminary data.</text>
</comment>
<feature type="domain" description="Glucose-methanol-choline oxidoreductase C-terminal" evidence="5">
    <location>
        <begin position="275"/>
        <end position="410"/>
    </location>
</feature>
<organism evidence="6 7">
    <name type="scientific">Mycena albidolilacea</name>
    <dbReference type="NCBI Taxonomy" id="1033008"/>
    <lineage>
        <taxon>Eukaryota</taxon>
        <taxon>Fungi</taxon>
        <taxon>Dikarya</taxon>
        <taxon>Basidiomycota</taxon>
        <taxon>Agaricomycotina</taxon>
        <taxon>Agaricomycetes</taxon>
        <taxon>Agaricomycetidae</taxon>
        <taxon>Agaricales</taxon>
        <taxon>Marasmiineae</taxon>
        <taxon>Mycenaceae</taxon>
        <taxon>Mycena</taxon>
    </lineage>
</organism>
<keyword evidence="4" id="KW-0274">FAD</keyword>
<evidence type="ECO:0000313" key="7">
    <source>
        <dbReference type="Proteomes" id="UP001218218"/>
    </source>
</evidence>
<dbReference type="PANTHER" id="PTHR11552:SF147">
    <property type="entry name" value="CHOLINE DEHYDROGENASE, MITOCHONDRIAL"/>
    <property type="match status" value="1"/>
</dbReference>